<dbReference type="InterPro" id="IPR013341">
    <property type="entry name" value="Mandelate_racemase_N_dom"/>
</dbReference>
<dbReference type="InterPro" id="IPR013342">
    <property type="entry name" value="Mandelate_racemase_C"/>
</dbReference>
<dbReference type="Proteomes" id="UP001596170">
    <property type="component" value="Unassembled WGS sequence"/>
</dbReference>
<reference evidence="9" key="1">
    <citation type="journal article" date="2019" name="Int. J. Syst. Evol. Microbiol.">
        <title>The Global Catalogue of Microorganisms (GCM) 10K type strain sequencing project: providing services to taxonomists for standard genome sequencing and annotation.</title>
        <authorList>
            <consortium name="The Broad Institute Genomics Platform"/>
            <consortium name="The Broad Institute Genome Sequencing Center for Infectious Disease"/>
            <person name="Wu L."/>
            <person name="Ma J."/>
        </authorList>
    </citation>
    <scope>NUCLEOTIDE SEQUENCE [LARGE SCALE GENOMIC DNA]</scope>
    <source>
        <strain evidence="9">CCUG 54527</strain>
    </source>
</reference>
<dbReference type="GO" id="GO:0043748">
    <property type="term" value="F:O-succinylbenzoate synthase activity"/>
    <property type="evidence" value="ECO:0007669"/>
    <property type="project" value="UniProtKB-EC"/>
</dbReference>
<dbReference type="Gene3D" id="3.30.390.10">
    <property type="entry name" value="Enolase-like, N-terminal domain"/>
    <property type="match status" value="1"/>
</dbReference>
<organism evidence="8 9">
    <name type="scientific">Paenisporosarcina macmurdoensis</name>
    <dbReference type="NCBI Taxonomy" id="212659"/>
    <lineage>
        <taxon>Bacteria</taxon>
        <taxon>Bacillati</taxon>
        <taxon>Bacillota</taxon>
        <taxon>Bacilli</taxon>
        <taxon>Bacillales</taxon>
        <taxon>Caryophanaceae</taxon>
        <taxon>Paenisporosarcina</taxon>
    </lineage>
</organism>
<keyword evidence="4 8" id="KW-0456">Lyase</keyword>
<keyword evidence="2" id="KW-0479">Metal-binding</keyword>
<dbReference type="NCBIfam" id="TIGR01928">
    <property type="entry name" value="menC_lowGC_arch"/>
    <property type="match status" value="1"/>
</dbReference>
<sequence>MGNIQIQRVTLYQVRVPLRKPFTTHLQEVLERESILIELIDDQGNIGVGECVAFSSPWYTEETVETAWLALENWMIPAILNNPLSHPDDVDSCLTFIKGNHMAKSAVNHAIWDIYAQKQQKPLWQVIGGTSQAIEAGIVVAAANDEEMYAEIEDAVLKGYKRIKLKISQSSNPKKLQEMIALYPQTLFFADANGAFTEETLHLLQTFDECGFTLIEQPFSEQQNKLSGIAQRSMKTPFALDESIASFQDVEDMVDHQSGKIIVMKQGRVGGLSNALRIHDYCEKAGIPIWVGGMIEFGVSKAFNLAFASLSGVKFPGDFSSSSHFWDHDLAEPTIDVQQGEIQLPSTPGVGVSLNHKIIEQYEVKRKLFYA</sequence>
<comment type="cofactor">
    <cofactor evidence="1">
        <name>a divalent metal cation</name>
        <dbReference type="ChEBI" id="CHEBI:60240"/>
    </cofactor>
</comment>
<evidence type="ECO:0000259" key="7">
    <source>
        <dbReference type="SMART" id="SM00922"/>
    </source>
</evidence>
<protein>
    <recommendedName>
        <fullName evidence="5 6">o-succinylbenzoate synthase</fullName>
        <ecNumber evidence="5 6">4.2.1.113</ecNumber>
    </recommendedName>
</protein>
<accession>A0ABW1L623</accession>
<dbReference type="InterPro" id="IPR029065">
    <property type="entry name" value="Enolase_C-like"/>
</dbReference>
<gene>
    <name evidence="8" type="primary">menC</name>
    <name evidence="8" type="ORF">ACFPYN_06625</name>
</gene>
<name>A0ABW1L623_9BACL</name>
<feature type="domain" description="Mandelate racemase/muconate lactonizing enzyme C-terminal" evidence="7">
    <location>
        <begin position="145"/>
        <end position="239"/>
    </location>
</feature>
<keyword evidence="3" id="KW-0460">Magnesium</keyword>
<dbReference type="SMART" id="SM00922">
    <property type="entry name" value="MR_MLE"/>
    <property type="match status" value="1"/>
</dbReference>
<dbReference type="EC" id="4.2.1.113" evidence="5 6"/>
<dbReference type="SFLD" id="SFLDF00009">
    <property type="entry name" value="o-succinylbenzoate_synthase"/>
    <property type="match status" value="1"/>
</dbReference>
<dbReference type="PANTHER" id="PTHR48073:SF5">
    <property type="entry name" value="O-SUCCINYLBENZOATE SYNTHASE"/>
    <property type="match status" value="1"/>
</dbReference>
<dbReference type="InterPro" id="IPR036849">
    <property type="entry name" value="Enolase-like_C_sf"/>
</dbReference>
<dbReference type="SUPFAM" id="SSF54826">
    <property type="entry name" value="Enolase N-terminal domain-like"/>
    <property type="match status" value="1"/>
</dbReference>
<dbReference type="SFLD" id="SFLDG00180">
    <property type="entry name" value="muconate_cycloisomerase"/>
    <property type="match status" value="1"/>
</dbReference>
<dbReference type="SUPFAM" id="SSF51604">
    <property type="entry name" value="Enolase C-terminal domain-like"/>
    <property type="match status" value="1"/>
</dbReference>
<comment type="caution">
    <text evidence="8">The sequence shown here is derived from an EMBL/GenBank/DDBJ whole genome shotgun (WGS) entry which is preliminary data.</text>
</comment>
<dbReference type="InterPro" id="IPR029017">
    <property type="entry name" value="Enolase-like_N"/>
</dbReference>
<evidence type="ECO:0000256" key="6">
    <source>
        <dbReference type="NCBIfam" id="TIGR01928"/>
    </source>
</evidence>
<evidence type="ECO:0000313" key="8">
    <source>
        <dbReference type="EMBL" id="MFC6039109.1"/>
    </source>
</evidence>
<dbReference type="Pfam" id="PF02746">
    <property type="entry name" value="MR_MLE_N"/>
    <property type="match status" value="1"/>
</dbReference>
<dbReference type="SFLD" id="SFLDS00001">
    <property type="entry name" value="Enolase"/>
    <property type="match status" value="1"/>
</dbReference>
<proteinExistence type="predicted"/>
<keyword evidence="9" id="KW-1185">Reference proteome</keyword>
<dbReference type="InterPro" id="IPR010197">
    <property type="entry name" value="OSBS/NAAAR"/>
</dbReference>
<dbReference type="Pfam" id="PF13378">
    <property type="entry name" value="MR_MLE_C"/>
    <property type="match status" value="1"/>
</dbReference>
<evidence type="ECO:0000256" key="5">
    <source>
        <dbReference type="ARBA" id="ARBA00029491"/>
    </source>
</evidence>
<evidence type="ECO:0000313" key="9">
    <source>
        <dbReference type="Proteomes" id="UP001596170"/>
    </source>
</evidence>
<evidence type="ECO:0000256" key="1">
    <source>
        <dbReference type="ARBA" id="ARBA00001968"/>
    </source>
</evidence>
<dbReference type="Gene3D" id="3.20.20.120">
    <property type="entry name" value="Enolase-like C-terminal domain"/>
    <property type="match status" value="1"/>
</dbReference>
<evidence type="ECO:0000256" key="2">
    <source>
        <dbReference type="ARBA" id="ARBA00022723"/>
    </source>
</evidence>
<dbReference type="RefSeq" id="WP_377733193.1">
    <property type="nucleotide sequence ID" value="NZ_JBHSRI010000007.1"/>
</dbReference>
<evidence type="ECO:0000256" key="4">
    <source>
        <dbReference type="ARBA" id="ARBA00023239"/>
    </source>
</evidence>
<dbReference type="EMBL" id="JBHSRI010000007">
    <property type="protein sequence ID" value="MFC6039109.1"/>
    <property type="molecule type" value="Genomic_DNA"/>
</dbReference>
<evidence type="ECO:0000256" key="3">
    <source>
        <dbReference type="ARBA" id="ARBA00022842"/>
    </source>
</evidence>
<dbReference type="PANTHER" id="PTHR48073">
    <property type="entry name" value="O-SUCCINYLBENZOATE SYNTHASE-RELATED"/>
    <property type="match status" value="1"/>
</dbReference>